<feature type="domain" description="Glyoxalase-like" evidence="1">
    <location>
        <begin position="140"/>
        <end position="245"/>
    </location>
</feature>
<comment type="caution">
    <text evidence="2">The sequence shown here is derived from an EMBL/GenBank/DDBJ whole genome shotgun (WGS) entry which is preliminary data.</text>
</comment>
<reference evidence="3" key="1">
    <citation type="journal article" date="2019" name="Int. J. Syst. Evol. Microbiol.">
        <title>The Global Catalogue of Microorganisms (GCM) 10K type strain sequencing project: providing services to taxonomists for standard genome sequencing and annotation.</title>
        <authorList>
            <consortium name="The Broad Institute Genomics Platform"/>
            <consortium name="The Broad Institute Genome Sequencing Center for Infectious Disease"/>
            <person name="Wu L."/>
            <person name="Ma J."/>
        </authorList>
    </citation>
    <scope>NUCLEOTIDE SEQUENCE [LARGE SCALE GENOMIC DNA]</scope>
    <source>
        <strain evidence="3">CCUG 54522</strain>
    </source>
</reference>
<dbReference type="RefSeq" id="WP_379157753.1">
    <property type="nucleotide sequence ID" value="NZ_JBHSRJ010000008.1"/>
</dbReference>
<gene>
    <name evidence="2" type="ORF">ACFPYL_18725</name>
</gene>
<dbReference type="PANTHER" id="PTHR35908">
    <property type="entry name" value="HYPOTHETICAL FUSION PROTEIN"/>
    <property type="match status" value="1"/>
</dbReference>
<sequence>MTPARRGGTDIAWLHAVVDVPTDRLAAAGHFWGAALDWPVGDPWPGHPELRSFDPPAGDAYVHLQEIDGPPRVHLDLECADPGGTVRRAADAGAVPVAQRDRWQTLLSPGGLPFCVLPATDHDPAPPRAWPDGHRSRMVQVCVDSPARLHEAEVAFWRALLGDRWAESPAPEFAGKWHNDAGSPLQLLFQRLDDAEGQVRAHLDHGTDDSSAEVDRLLSLGAEDVGPGHGWHVLRDAAGLLFCVTENSPGHERRDLG</sequence>
<evidence type="ECO:0000259" key="1">
    <source>
        <dbReference type="Pfam" id="PF18029"/>
    </source>
</evidence>
<dbReference type="InterPro" id="IPR029068">
    <property type="entry name" value="Glyas_Bleomycin-R_OHBP_Dase"/>
</dbReference>
<dbReference type="Gene3D" id="3.10.180.10">
    <property type="entry name" value="2,3-Dihydroxybiphenyl 1,2-Dioxygenase, domain 1"/>
    <property type="match status" value="2"/>
</dbReference>
<dbReference type="SUPFAM" id="SSF54593">
    <property type="entry name" value="Glyoxalase/Bleomycin resistance protein/Dihydroxybiphenyl dioxygenase"/>
    <property type="match status" value="2"/>
</dbReference>
<evidence type="ECO:0000313" key="3">
    <source>
        <dbReference type="Proteomes" id="UP001596135"/>
    </source>
</evidence>
<accession>A0ABW1LMK2</accession>
<dbReference type="PANTHER" id="PTHR35908:SF1">
    <property type="entry name" value="CONSERVED PROTEIN"/>
    <property type="match status" value="1"/>
</dbReference>
<proteinExistence type="predicted"/>
<keyword evidence="3" id="KW-1185">Reference proteome</keyword>
<feature type="domain" description="Glyoxalase-like" evidence="1">
    <location>
        <begin position="17"/>
        <end position="117"/>
    </location>
</feature>
<dbReference type="Proteomes" id="UP001596135">
    <property type="component" value="Unassembled WGS sequence"/>
</dbReference>
<dbReference type="EMBL" id="JBHSRJ010000008">
    <property type="protein sequence ID" value="MFC6045130.1"/>
    <property type="molecule type" value="Genomic_DNA"/>
</dbReference>
<protein>
    <submittedName>
        <fullName evidence="2">VOC family protein</fullName>
    </submittedName>
</protein>
<organism evidence="2 3">
    <name type="scientific">Nocardioides hankookensis</name>
    <dbReference type="NCBI Taxonomy" id="443157"/>
    <lineage>
        <taxon>Bacteria</taxon>
        <taxon>Bacillati</taxon>
        <taxon>Actinomycetota</taxon>
        <taxon>Actinomycetes</taxon>
        <taxon>Propionibacteriales</taxon>
        <taxon>Nocardioidaceae</taxon>
        <taxon>Nocardioides</taxon>
    </lineage>
</organism>
<dbReference type="InterPro" id="IPR041581">
    <property type="entry name" value="Glyoxalase_6"/>
</dbReference>
<dbReference type="Pfam" id="PF18029">
    <property type="entry name" value="Glyoxalase_6"/>
    <property type="match status" value="2"/>
</dbReference>
<name>A0ABW1LMK2_9ACTN</name>
<evidence type="ECO:0000313" key="2">
    <source>
        <dbReference type="EMBL" id="MFC6045130.1"/>
    </source>
</evidence>